<evidence type="ECO:0000256" key="6">
    <source>
        <dbReference type="ARBA" id="ARBA00022912"/>
    </source>
</evidence>
<gene>
    <name evidence="12" type="ORF">SNE40_011750</name>
</gene>
<evidence type="ECO:0000256" key="1">
    <source>
        <dbReference type="ARBA" id="ARBA00009580"/>
    </source>
</evidence>
<sequence length="1074" mass="120733">MFVGRTFGYNNSLTCNCYYEESCQDSGMCKYGGCKQGWAGPTCQKENVALRKPANQSSYYRQDWPFSRGVDGDKSTFIDMMASKQGWWMLNLQQNYPITEITLYNRPGFVHRLRGFSIYIIGEDLVSTLCYHHINEPLAVVNNIRCNSTGRYINITSAINPDYPGDRNPEAILNLSEVEIYVCAVGTYGPNCANVCHCSQYTRCHEVTGYCKDGCLPGWYSNSCNQSCSDTNSYGGGCKFHCDNRKCNGTSECDPVTGACLYGCQDGWASQDCTKMCSHGNYGRRCRQLCSNRNCKTSDSSCHHVTGNCVDGCRAGWRSENCTIECETGFYGAGCVYNCSERNCLNVTWSSCDLITGECDKGCEDGYDGIDCIALVGRNGGRMSLPVEIIAPAVAGGVVLIIVIVFVATLLVRRRGRRTSSQTKDVDGVNVAAKNPRLAIVQPRKRPREKDYEEHHNIHVYATIKDEETNLSANTITNIDKETESATSVNHYETISIDDGDKSLAPMDTDIPAEVQVERSSDPPIESEDSYYYNLLNINTDLKLDQFESFLIKTKDANGFKHIFSSLPNDFTASYDISQKPENKSKNRFRGYYPYDNSRVVLKKSKTDPHSDYINANYIDGFKKPGDYIAAQGATKVTINDFVRMIWEQNCDKVVMLTAVEEHGKIKCEQYWPEQGFQKFGEINLTLNEERVRADFTVRCITMSKGTETHKFHHFHYTSWPDHDVPNVSDLLDFLYMVNKHKPNSNKPQIVHCSAGVGRTGTYIAIDCGLKQGKETGSFDVIEFTKTMRNQRKGMIQTGGQFQFVYEALTEGFKYGDNSSDQTVFESKFDAKQEPMQVGVLPLKTQHEYLREINPETRNTDSPDSIDESLPVSFPSRTNLNGYALAALKGHNTKSIWRLIQNKQCSVVVALLNRENEVAICPEVGTEETFGTLKLESKTDVDISDGINMISVSTSQEGAETKSVQVIIMNIGESKSFLPLVNQMKELIEQIDIHNSDDHHPIAVFSNEPSVGQLFCLIRNIIQRIKLDNEIEIFENVRKMHQKIACVIKSEDDYLNLHRFAADYIKSSSLYANL</sequence>
<feature type="transmembrane region" description="Helical" evidence="9">
    <location>
        <begin position="389"/>
        <end position="412"/>
    </location>
</feature>
<dbReference type="InterPro" id="IPR008979">
    <property type="entry name" value="Galactose-bd-like_sf"/>
</dbReference>
<dbReference type="SUPFAM" id="SSF49785">
    <property type="entry name" value="Galactose-binding domain-like"/>
    <property type="match status" value="1"/>
</dbReference>
<dbReference type="PRINTS" id="PR00700">
    <property type="entry name" value="PRTYPHPHTASE"/>
</dbReference>
<reference evidence="12 13" key="1">
    <citation type="submission" date="2024-01" db="EMBL/GenBank/DDBJ databases">
        <title>The genome of the rayed Mediterranean limpet Patella caerulea (Linnaeus, 1758).</title>
        <authorList>
            <person name="Anh-Thu Weber A."/>
            <person name="Halstead-Nussloch G."/>
        </authorList>
    </citation>
    <scope>NUCLEOTIDE SEQUENCE [LARGE SCALE GENOMIC DNA]</scope>
    <source>
        <strain evidence="12">AATW-2023a</strain>
        <tissue evidence="12">Whole specimen</tissue>
    </source>
</reference>
<name>A0AAN8PM24_PATCE</name>
<keyword evidence="7" id="KW-1015">Disulfide bond</keyword>
<organism evidence="12 13">
    <name type="scientific">Patella caerulea</name>
    <name type="common">Rayed Mediterranean limpet</name>
    <dbReference type="NCBI Taxonomy" id="87958"/>
    <lineage>
        <taxon>Eukaryota</taxon>
        <taxon>Metazoa</taxon>
        <taxon>Spiralia</taxon>
        <taxon>Lophotrochozoa</taxon>
        <taxon>Mollusca</taxon>
        <taxon>Gastropoda</taxon>
        <taxon>Patellogastropoda</taxon>
        <taxon>Patelloidea</taxon>
        <taxon>Patellidae</taxon>
        <taxon>Patella</taxon>
    </lineage>
</organism>
<dbReference type="AlphaFoldDB" id="A0AAN8PM24"/>
<dbReference type="GO" id="GO:0046872">
    <property type="term" value="F:metal ion binding"/>
    <property type="evidence" value="ECO:0007669"/>
    <property type="project" value="UniProtKB-KW"/>
</dbReference>
<keyword evidence="9" id="KW-0812">Transmembrane</keyword>
<evidence type="ECO:0000256" key="4">
    <source>
        <dbReference type="ARBA" id="ARBA00022801"/>
    </source>
</evidence>
<protein>
    <recommendedName>
        <fullName evidence="2">protein-tyrosine-phosphatase</fullName>
        <ecNumber evidence="2">3.1.3.48</ecNumber>
    </recommendedName>
</protein>
<dbReference type="Proteomes" id="UP001347796">
    <property type="component" value="Unassembled WGS sequence"/>
</dbReference>
<keyword evidence="9" id="KW-1133">Transmembrane helix</keyword>
<evidence type="ECO:0000313" key="12">
    <source>
        <dbReference type="EMBL" id="KAK6179369.1"/>
    </source>
</evidence>
<dbReference type="FunFam" id="3.90.190.10:FF:000102">
    <property type="entry name" value="Receptor-type tyrosine-protein phosphatase"/>
    <property type="match status" value="1"/>
</dbReference>
<dbReference type="InterPro" id="IPR029021">
    <property type="entry name" value="Prot-tyrosine_phosphatase-like"/>
</dbReference>
<dbReference type="InterPro" id="IPR000242">
    <property type="entry name" value="PTP_cat"/>
</dbReference>
<dbReference type="Gene3D" id="2.60.120.260">
    <property type="entry name" value="Galactose-binding domain-like"/>
    <property type="match status" value="1"/>
</dbReference>
<evidence type="ECO:0000256" key="8">
    <source>
        <dbReference type="ARBA" id="ARBA00051722"/>
    </source>
</evidence>
<dbReference type="Pfam" id="PF00102">
    <property type="entry name" value="Y_phosphatase"/>
    <property type="match status" value="2"/>
</dbReference>
<dbReference type="EC" id="3.1.3.48" evidence="2"/>
<keyword evidence="3" id="KW-0479">Metal-binding</keyword>
<dbReference type="InterPro" id="IPR000387">
    <property type="entry name" value="Tyr_Pase_dom"/>
</dbReference>
<dbReference type="Gene3D" id="2.170.300.10">
    <property type="entry name" value="Tie2 ligand-binding domain superfamily"/>
    <property type="match status" value="1"/>
</dbReference>
<dbReference type="PROSITE" id="PS50056">
    <property type="entry name" value="TYR_PHOSPHATASE_2"/>
    <property type="match status" value="1"/>
</dbReference>
<dbReference type="PROSITE" id="PS00383">
    <property type="entry name" value="TYR_PHOSPHATASE_1"/>
    <property type="match status" value="1"/>
</dbReference>
<keyword evidence="5" id="KW-0106">Calcium</keyword>
<evidence type="ECO:0000256" key="5">
    <source>
        <dbReference type="ARBA" id="ARBA00022837"/>
    </source>
</evidence>
<comment type="similarity">
    <text evidence="1">Belongs to the protein-tyrosine phosphatase family.</text>
</comment>
<evidence type="ECO:0000256" key="2">
    <source>
        <dbReference type="ARBA" id="ARBA00013064"/>
    </source>
</evidence>
<comment type="catalytic activity">
    <reaction evidence="8">
        <text>O-phospho-L-tyrosyl-[protein] + H2O = L-tyrosyl-[protein] + phosphate</text>
        <dbReference type="Rhea" id="RHEA:10684"/>
        <dbReference type="Rhea" id="RHEA-COMP:10136"/>
        <dbReference type="Rhea" id="RHEA-COMP:20101"/>
        <dbReference type="ChEBI" id="CHEBI:15377"/>
        <dbReference type="ChEBI" id="CHEBI:43474"/>
        <dbReference type="ChEBI" id="CHEBI:46858"/>
        <dbReference type="ChEBI" id="CHEBI:61978"/>
        <dbReference type="EC" id="3.1.3.48"/>
    </reaction>
</comment>
<dbReference type="PANTHER" id="PTHR19134">
    <property type="entry name" value="RECEPTOR-TYPE TYROSINE-PROTEIN PHOSPHATASE"/>
    <property type="match status" value="1"/>
</dbReference>
<dbReference type="Gene3D" id="3.90.190.10">
    <property type="entry name" value="Protein tyrosine phosphatase superfamily"/>
    <property type="match status" value="2"/>
</dbReference>
<keyword evidence="13" id="KW-1185">Reference proteome</keyword>
<dbReference type="PROSITE" id="PS50055">
    <property type="entry name" value="TYR_PHOSPHATASE_PTP"/>
    <property type="match status" value="1"/>
</dbReference>
<keyword evidence="9" id="KW-0472">Membrane</keyword>
<keyword evidence="4" id="KW-0378">Hydrolase</keyword>
<keyword evidence="6" id="KW-0904">Protein phosphatase</keyword>
<dbReference type="GO" id="GO:0004725">
    <property type="term" value="F:protein tyrosine phosphatase activity"/>
    <property type="evidence" value="ECO:0007669"/>
    <property type="project" value="UniProtKB-EC"/>
</dbReference>
<dbReference type="InterPro" id="IPR006585">
    <property type="entry name" value="FTP1"/>
</dbReference>
<evidence type="ECO:0000256" key="7">
    <source>
        <dbReference type="ARBA" id="ARBA00023157"/>
    </source>
</evidence>
<evidence type="ECO:0000256" key="9">
    <source>
        <dbReference type="SAM" id="Phobius"/>
    </source>
</evidence>
<dbReference type="Pfam" id="PF22633">
    <property type="entry name" value="F5_F8_type_C_2"/>
    <property type="match status" value="1"/>
</dbReference>
<evidence type="ECO:0000259" key="11">
    <source>
        <dbReference type="PROSITE" id="PS50056"/>
    </source>
</evidence>
<dbReference type="InterPro" id="IPR003595">
    <property type="entry name" value="Tyr_Pase_cat"/>
</dbReference>
<dbReference type="InterPro" id="IPR050348">
    <property type="entry name" value="Protein-Tyr_Phosphatase"/>
</dbReference>
<feature type="domain" description="Tyrosine specific protein phosphatases" evidence="11">
    <location>
        <begin position="729"/>
        <end position="803"/>
    </location>
</feature>
<dbReference type="SMART" id="SM00404">
    <property type="entry name" value="PTPc_motif"/>
    <property type="match status" value="1"/>
</dbReference>
<accession>A0AAN8PM24</accession>
<dbReference type="SMART" id="SM00607">
    <property type="entry name" value="FTP"/>
    <property type="match status" value="1"/>
</dbReference>
<evidence type="ECO:0000256" key="3">
    <source>
        <dbReference type="ARBA" id="ARBA00022723"/>
    </source>
</evidence>
<dbReference type="CDD" id="cd00047">
    <property type="entry name" value="PTPc"/>
    <property type="match status" value="1"/>
</dbReference>
<evidence type="ECO:0000259" key="10">
    <source>
        <dbReference type="PROSITE" id="PS50055"/>
    </source>
</evidence>
<comment type="caution">
    <text evidence="12">The sequence shown here is derived from an EMBL/GenBank/DDBJ whole genome shotgun (WGS) entry which is preliminary data.</text>
</comment>
<proteinExistence type="inferred from homology"/>
<dbReference type="EMBL" id="JAZGQO010000008">
    <property type="protein sequence ID" value="KAK6179369.1"/>
    <property type="molecule type" value="Genomic_DNA"/>
</dbReference>
<dbReference type="InterPro" id="IPR016130">
    <property type="entry name" value="Tyr_Pase_AS"/>
</dbReference>
<evidence type="ECO:0000313" key="13">
    <source>
        <dbReference type="Proteomes" id="UP001347796"/>
    </source>
</evidence>
<dbReference type="SUPFAM" id="SSF52799">
    <property type="entry name" value="(Phosphotyrosine protein) phosphatases II"/>
    <property type="match status" value="2"/>
</dbReference>
<feature type="domain" description="Tyrosine-protein phosphatase" evidence="10">
    <location>
        <begin position="560"/>
        <end position="812"/>
    </location>
</feature>
<dbReference type="SMART" id="SM00194">
    <property type="entry name" value="PTPc"/>
    <property type="match status" value="1"/>
</dbReference>
<dbReference type="PANTHER" id="PTHR19134:SF562">
    <property type="entry name" value="PROTEIN-TYROSINE-PHOSPHATASE"/>
    <property type="match status" value="1"/>
</dbReference>